<sequence length="207" mass="21808">MDIREKLQDDEETYRSMIDDIKSGLHTALTGTVTAFYPATMTVDIQPNTKSAVRQPDGSVKTIPYPLLTGVPVSFPGGGGASLTFPIKPGDEALVMFASRSTDAWVQSGGEQNPMDARTQDLSDGIAHVGVRSSGKLPTGGASADSTELRTDDGKTRISFNGGGIAISSDQNMTVDAPDLIINGISFMNHVHSGIEPGNSNTEKPVQ</sequence>
<comment type="caution">
    <text evidence="3">The sequence shown here is derived from an EMBL/GenBank/DDBJ whole genome shotgun (WGS) entry which is preliminary data.</text>
</comment>
<dbReference type="Gene3D" id="2.40.50.230">
    <property type="entry name" value="Gp5 N-terminal domain"/>
    <property type="match status" value="1"/>
</dbReference>
<feature type="domain" description="Phage protein Gp138 N-terminal" evidence="2">
    <location>
        <begin position="30"/>
        <end position="130"/>
    </location>
</feature>
<dbReference type="InterPro" id="IPR044033">
    <property type="entry name" value="GpV-like_apex"/>
</dbReference>
<dbReference type="Proteomes" id="UP001301216">
    <property type="component" value="Unassembled WGS sequence"/>
</dbReference>
<dbReference type="Pfam" id="PF18946">
    <property type="entry name" value="Apex"/>
    <property type="match status" value="1"/>
</dbReference>
<reference evidence="3 4" key="1">
    <citation type="submission" date="2022-11" db="EMBL/GenBank/DDBJ databases">
        <title>Brucella sp. YY2X, whole genome shotgun sequencing project.</title>
        <authorList>
            <person name="Yang Y."/>
        </authorList>
    </citation>
    <scope>NUCLEOTIDE SEQUENCE [LARGE SCALE GENOMIC DNA]</scope>
    <source>
        <strain evidence="3 4">YY2X</strain>
    </source>
</reference>
<dbReference type="EMBL" id="JAPHAV010000023">
    <property type="protein sequence ID" value="MCX2699264.1"/>
    <property type="molecule type" value="Genomic_DNA"/>
</dbReference>
<dbReference type="RefSeq" id="WP_265986989.1">
    <property type="nucleotide sequence ID" value="NZ_JAPHAV010000023.1"/>
</dbReference>
<evidence type="ECO:0000313" key="4">
    <source>
        <dbReference type="Proteomes" id="UP001301216"/>
    </source>
</evidence>
<accession>A0ABT3QUF0</accession>
<protein>
    <submittedName>
        <fullName evidence="3">Gp138 family membrane-puncturing spike protein</fullName>
    </submittedName>
</protein>
<name>A0ABT3QUF0_9HYPH</name>
<proteinExistence type="predicted"/>
<gene>
    <name evidence="3" type="ORF">OPR82_21400</name>
</gene>
<evidence type="ECO:0000259" key="2">
    <source>
        <dbReference type="Pfam" id="PF18352"/>
    </source>
</evidence>
<feature type="region of interest" description="Disordered" evidence="1">
    <location>
        <begin position="130"/>
        <end position="149"/>
    </location>
</feature>
<dbReference type="Pfam" id="PF18352">
    <property type="entry name" value="Gp138_N"/>
    <property type="match status" value="1"/>
</dbReference>
<dbReference type="InterPro" id="IPR037026">
    <property type="entry name" value="Vgr_OB-fold_dom_sf"/>
</dbReference>
<evidence type="ECO:0000256" key="1">
    <source>
        <dbReference type="SAM" id="MobiDB-lite"/>
    </source>
</evidence>
<dbReference type="InterPro" id="IPR041599">
    <property type="entry name" value="Gp138_N"/>
</dbReference>
<organism evidence="3 4">
    <name type="scientific">Ochrobactrum chromiisoli</name>
    <dbReference type="NCBI Taxonomy" id="2993941"/>
    <lineage>
        <taxon>Bacteria</taxon>
        <taxon>Pseudomonadati</taxon>
        <taxon>Pseudomonadota</taxon>
        <taxon>Alphaproteobacteria</taxon>
        <taxon>Hyphomicrobiales</taxon>
        <taxon>Brucellaceae</taxon>
        <taxon>Brucella/Ochrobactrum group</taxon>
        <taxon>Ochrobactrum</taxon>
    </lineage>
</organism>
<keyword evidence="4" id="KW-1185">Reference proteome</keyword>
<evidence type="ECO:0000313" key="3">
    <source>
        <dbReference type="EMBL" id="MCX2699264.1"/>
    </source>
</evidence>